<gene>
    <name evidence="1" type="ORF">OAN307_c04060</name>
</gene>
<proteinExistence type="predicted"/>
<dbReference type="Proteomes" id="UP000005307">
    <property type="component" value="Chromosome"/>
</dbReference>
<dbReference type="HOGENOM" id="CLU_037990_15_0_5"/>
<dbReference type="Gene3D" id="3.40.50.150">
    <property type="entry name" value="Vaccinia Virus protein VP39"/>
    <property type="match status" value="1"/>
</dbReference>
<dbReference type="PANTHER" id="PTHR43861:SF1">
    <property type="entry name" value="TRANS-ACONITATE 2-METHYLTRANSFERASE"/>
    <property type="match status" value="1"/>
</dbReference>
<dbReference type="OrthoDB" id="5642573at2"/>
<dbReference type="InterPro" id="IPR029063">
    <property type="entry name" value="SAM-dependent_MTases_sf"/>
</dbReference>
<protein>
    <recommendedName>
        <fullName evidence="3">Methyltransferase</fullName>
    </recommendedName>
</protein>
<dbReference type="PANTHER" id="PTHR43861">
    <property type="entry name" value="TRANS-ACONITATE 2-METHYLTRANSFERASE-RELATED"/>
    <property type="match status" value="1"/>
</dbReference>
<evidence type="ECO:0000313" key="2">
    <source>
        <dbReference type="Proteomes" id="UP000005307"/>
    </source>
</evidence>
<evidence type="ECO:0008006" key="3">
    <source>
        <dbReference type="Google" id="ProtNLM"/>
    </source>
</evidence>
<dbReference type="eggNOG" id="COG2227">
    <property type="taxonomic scope" value="Bacteria"/>
</dbReference>
<dbReference type="SUPFAM" id="SSF53335">
    <property type="entry name" value="S-adenosyl-L-methionine-dependent methyltransferases"/>
    <property type="match status" value="1"/>
</dbReference>
<dbReference type="STRING" id="391626.OAN307_c04060"/>
<dbReference type="CDD" id="cd02440">
    <property type="entry name" value="AdoMet_MTases"/>
    <property type="match status" value="1"/>
</dbReference>
<dbReference type="Pfam" id="PF13489">
    <property type="entry name" value="Methyltransf_23"/>
    <property type="match status" value="1"/>
</dbReference>
<organism evidence="1 2">
    <name type="scientific">Octadecabacter antarcticus 307</name>
    <dbReference type="NCBI Taxonomy" id="391626"/>
    <lineage>
        <taxon>Bacteria</taxon>
        <taxon>Pseudomonadati</taxon>
        <taxon>Pseudomonadota</taxon>
        <taxon>Alphaproteobacteria</taxon>
        <taxon>Rhodobacterales</taxon>
        <taxon>Roseobacteraceae</taxon>
        <taxon>Octadecabacter</taxon>
    </lineage>
</organism>
<dbReference type="AlphaFoldDB" id="M9R0I7"/>
<dbReference type="RefSeq" id="WP_015498203.1">
    <property type="nucleotide sequence ID" value="NC_020911.1"/>
</dbReference>
<reference evidence="1 2" key="1">
    <citation type="journal article" date="2013" name="PLoS ONE">
        <title>Poles Apart: Arctic and Antarctic Octadecabacter strains Share High Genome Plasticity and a New Type of Xanthorhodopsin.</title>
        <authorList>
            <person name="Vollmers J."/>
            <person name="Voget S."/>
            <person name="Dietrich S."/>
            <person name="Gollnow K."/>
            <person name="Smits M."/>
            <person name="Meyer K."/>
            <person name="Brinkhoff T."/>
            <person name="Simon M."/>
            <person name="Daniel R."/>
        </authorList>
    </citation>
    <scope>NUCLEOTIDE SEQUENCE [LARGE SCALE GENOMIC DNA]</scope>
    <source>
        <strain evidence="1 2">307</strain>
    </source>
</reference>
<dbReference type="KEGG" id="oat:OAN307_c04060"/>
<accession>M9R0I7</accession>
<sequence length="210" mass="22906">MTDAATFWDKAAPKYAQDPIKDMAAYEYTLERTKSYLGANDRVLEMGCGTGSTALLLAPHVRDIIGTDLSPAMVDIARAKADAGGIKNASFRVATASESAKLSDPVNAVLGFNLFHLMRGAEDIFADVYKMLPKGGYFITKTPCLGDRSFGFRRHPIKLAVAVMQMFGKAPYVCFLTQKELEDALEFAGFEIVEAGNFPSISRYVVAKRA</sequence>
<dbReference type="EMBL" id="CP003740">
    <property type="protein sequence ID" value="AGI66149.1"/>
    <property type="molecule type" value="Genomic_DNA"/>
</dbReference>
<keyword evidence="2" id="KW-1185">Reference proteome</keyword>
<name>M9R0I7_9RHOB</name>
<evidence type="ECO:0000313" key="1">
    <source>
        <dbReference type="EMBL" id="AGI66149.1"/>
    </source>
</evidence>